<feature type="transmembrane region" description="Helical" evidence="6">
    <location>
        <begin position="167"/>
        <end position="191"/>
    </location>
</feature>
<proteinExistence type="inferred from homology"/>
<evidence type="ECO:0000313" key="9">
    <source>
        <dbReference type="EMBL" id="QIO06204.1"/>
    </source>
</evidence>
<evidence type="ECO:0000256" key="5">
    <source>
        <dbReference type="ARBA" id="ARBA00023136"/>
    </source>
</evidence>
<evidence type="ECO:0000256" key="3">
    <source>
        <dbReference type="ARBA" id="ARBA00022692"/>
    </source>
</evidence>
<evidence type="ECO:0000256" key="1">
    <source>
        <dbReference type="ARBA" id="ARBA00004127"/>
    </source>
</evidence>
<dbReference type="InterPro" id="IPR010920">
    <property type="entry name" value="LSM_dom_sf"/>
</dbReference>
<evidence type="ECO:0000259" key="8">
    <source>
        <dbReference type="Pfam" id="PF21082"/>
    </source>
</evidence>
<dbReference type="EMBL" id="CP049801">
    <property type="protein sequence ID" value="QIO06204.1"/>
    <property type="molecule type" value="Genomic_DNA"/>
</dbReference>
<dbReference type="GO" id="GO:0012505">
    <property type="term" value="C:endomembrane system"/>
    <property type="evidence" value="ECO:0007669"/>
    <property type="project" value="UniProtKB-SubCell"/>
</dbReference>
<evidence type="ECO:0000313" key="10">
    <source>
        <dbReference type="Proteomes" id="UP000502297"/>
    </source>
</evidence>
<dbReference type="PANTHER" id="PTHR30414:SF0">
    <property type="entry name" value="MINICONDUCTANCE MECHANOSENSITIVE CHANNEL YBDG"/>
    <property type="match status" value="1"/>
</dbReference>
<feature type="transmembrane region" description="Helical" evidence="6">
    <location>
        <begin position="98"/>
        <end position="119"/>
    </location>
</feature>
<evidence type="ECO:0000256" key="6">
    <source>
        <dbReference type="SAM" id="Phobius"/>
    </source>
</evidence>
<sequence>MKDYPFVDHIKAWADQFPWLEMATSLSILICVAIIANVIVKQVVVRGIRVLLKKMPFIDQDIFAEYSVIHLVSNLVPAIVILNGIHTVPFLSASAVSIIQMLAQAFIFITIARSIAEFLDLFNEVYQKKPASKNKPIKGYLQLIKLIIFVICGLLILATFLKKDVFTLLAGFGAMAAVLMLVFQNTILSLVASVQISSYDMVRVGDWIEMPNLGINGDVIDISLHTIVVQNFDKTLSTVPTNKLVTDSFKNWRGMRESGCRRILRSVTFDQTSIGFLGAESLGMLKKFFPTNQSICDDPKQLDENNPYRLTNLGLFRQYLQDYLDHHPNIAQNQTIIVRHQQPTAEGLPLELYTYASTTVWANYENIQSEIFEHIIAMAPEFGLKVYQAPSGDDVRKFIA</sequence>
<dbReference type="Pfam" id="PF21082">
    <property type="entry name" value="MS_channel_3rd"/>
    <property type="match status" value="1"/>
</dbReference>
<dbReference type="InterPro" id="IPR049278">
    <property type="entry name" value="MS_channel_C"/>
</dbReference>
<name>A0A6G8RWB6_9GAMM</name>
<reference evidence="9 10" key="1">
    <citation type="submission" date="2020-03" db="EMBL/GenBank/DDBJ databases">
        <authorList>
            <person name="Zhu W."/>
        </authorList>
    </citation>
    <scope>NUCLEOTIDE SEQUENCE [LARGE SCALE GENOMIC DNA]</scope>
    <source>
        <strain evidence="9 10">323-1</strain>
    </source>
</reference>
<comment type="subcellular location">
    <subcellularLocation>
        <location evidence="1">Endomembrane system</location>
        <topology evidence="1">Multi-pass membrane protein</topology>
    </subcellularLocation>
</comment>
<dbReference type="AlphaFoldDB" id="A0A6G8RWB6"/>
<feature type="domain" description="Mechanosensitive ion channel MscS" evidence="7">
    <location>
        <begin position="185"/>
        <end position="253"/>
    </location>
</feature>
<dbReference type="Gene3D" id="2.30.30.60">
    <property type="match status" value="1"/>
</dbReference>
<dbReference type="Pfam" id="PF00924">
    <property type="entry name" value="MS_channel_2nd"/>
    <property type="match status" value="1"/>
</dbReference>
<feature type="transmembrane region" description="Helical" evidence="6">
    <location>
        <begin position="26"/>
        <end position="45"/>
    </location>
</feature>
<feature type="domain" description="Mechanosensitive ion channel MscS C-terminal" evidence="8">
    <location>
        <begin position="313"/>
        <end position="384"/>
    </location>
</feature>
<keyword evidence="10" id="KW-1185">Reference proteome</keyword>
<keyword evidence="5 6" id="KW-0472">Membrane</keyword>
<dbReference type="GO" id="GO:0071470">
    <property type="term" value="P:cellular response to osmotic stress"/>
    <property type="evidence" value="ECO:0007669"/>
    <property type="project" value="InterPro"/>
</dbReference>
<dbReference type="InterPro" id="IPR023408">
    <property type="entry name" value="MscS_beta-dom_sf"/>
</dbReference>
<feature type="transmembrane region" description="Helical" evidence="6">
    <location>
        <begin position="66"/>
        <end position="86"/>
    </location>
</feature>
<dbReference type="GO" id="GO:0008381">
    <property type="term" value="F:mechanosensitive monoatomic ion channel activity"/>
    <property type="evidence" value="ECO:0007669"/>
    <property type="project" value="InterPro"/>
</dbReference>
<accession>A0A6G8RWB6</accession>
<gene>
    <name evidence="9" type="ORF">G8E00_09660</name>
</gene>
<dbReference type="KEGG" id="asha:G8E00_09660"/>
<evidence type="ECO:0000256" key="4">
    <source>
        <dbReference type="ARBA" id="ARBA00022989"/>
    </source>
</evidence>
<organism evidence="9 10">
    <name type="scientific">Acinetobacter shaoyimingii</name>
    <dbReference type="NCBI Taxonomy" id="2715164"/>
    <lineage>
        <taxon>Bacteria</taxon>
        <taxon>Pseudomonadati</taxon>
        <taxon>Pseudomonadota</taxon>
        <taxon>Gammaproteobacteria</taxon>
        <taxon>Moraxellales</taxon>
        <taxon>Moraxellaceae</taxon>
        <taxon>Acinetobacter</taxon>
    </lineage>
</organism>
<dbReference type="PANTHER" id="PTHR30414">
    <property type="entry name" value="MINICONDUCTANCE MECHANOSENSITIVE CHANNEL YBDG"/>
    <property type="match status" value="1"/>
</dbReference>
<dbReference type="InterPro" id="IPR006685">
    <property type="entry name" value="MscS_channel_2nd"/>
</dbReference>
<evidence type="ECO:0000256" key="2">
    <source>
        <dbReference type="ARBA" id="ARBA00008017"/>
    </source>
</evidence>
<dbReference type="GO" id="GO:0005886">
    <property type="term" value="C:plasma membrane"/>
    <property type="evidence" value="ECO:0007669"/>
    <property type="project" value="TreeGrafter"/>
</dbReference>
<dbReference type="SUPFAM" id="SSF50182">
    <property type="entry name" value="Sm-like ribonucleoproteins"/>
    <property type="match status" value="1"/>
</dbReference>
<dbReference type="Proteomes" id="UP000502297">
    <property type="component" value="Chromosome"/>
</dbReference>
<keyword evidence="3 6" id="KW-0812">Transmembrane</keyword>
<comment type="similarity">
    <text evidence="2">Belongs to the MscS (TC 1.A.23) family.</text>
</comment>
<keyword evidence="4 6" id="KW-1133">Transmembrane helix</keyword>
<feature type="transmembrane region" description="Helical" evidence="6">
    <location>
        <begin position="140"/>
        <end position="161"/>
    </location>
</feature>
<dbReference type="RefSeq" id="WP_166009432.1">
    <property type="nucleotide sequence ID" value="NZ_CP049801.1"/>
</dbReference>
<dbReference type="InterPro" id="IPR030192">
    <property type="entry name" value="YbdG"/>
</dbReference>
<protein>
    <submittedName>
        <fullName evidence="9">Mechanosensitive ion channel</fullName>
    </submittedName>
</protein>
<evidence type="ECO:0000259" key="7">
    <source>
        <dbReference type="Pfam" id="PF00924"/>
    </source>
</evidence>